<dbReference type="SUPFAM" id="SSF51971">
    <property type="entry name" value="Nucleotide-binding domain"/>
    <property type="match status" value="1"/>
</dbReference>
<feature type="binding site" evidence="6">
    <location>
        <begin position="47"/>
        <end position="48"/>
    </location>
    <ligand>
        <name>FAD</name>
        <dbReference type="ChEBI" id="CHEBI:57692"/>
    </ligand>
</feature>
<evidence type="ECO:0000256" key="6">
    <source>
        <dbReference type="PIRSR" id="PIRSR000189-1"/>
    </source>
</evidence>
<dbReference type="InterPro" id="IPR023209">
    <property type="entry name" value="DAO"/>
</dbReference>
<feature type="binding site" evidence="6">
    <location>
        <position position="238"/>
    </location>
    <ligand>
        <name>D-dopa</name>
        <dbReference type="ChEBI" id="CHEBI:149689"/>
    </ligand>
</feature>
<proteinExistence type="inferred from homology"/>
<dbReference type="AlphaFoldDB" id="A0A0J9X7X3"/>
<dbReference type="PANTHER" id="PTHR11530">
    <property type="entry name" value="D-AMINO ACID OXIDASE"/>
    <property type="match status" value="1"/>
</dbReference>
<dbReference type="Proteomes" id="UP000242525">
    <property type="component" value="Unassembled WGS sequence"/>
</dbReference>
<feature type="domain" description="FAD dependent oxidoreductase" evidence="7">
    <location>
        <begin position="5"/>
        <end position="344"/>
    </location>
</feature>
<dbReference type="EMBL" id="CCBN010000004">
    <property type="protein sequence ID" value="CDO53322.1"/>
    <property type="molecule type" value="Genomic_DNA"/>
</dbReference>
<feature type="binding site" evidence="6">
    <location>
        <position position="331"/>
    </location>
    <ligand>
        <name>D-dopa</name>
        <dbReference type="ChEBI" id="CHEBI:149689"/>
    </ligand>
</feature>
<comment type="similarity">
    <text evidence="2">Belongs to the DAMOX/DASOX family.</text>
</comment>
<dbReference type="InterPro" id="IPR006076">
    <property type="entry name" value="FAD-dep_OxRdtase"/>
</dbReference>
<sequence length="358" mass="39955">MSNPKVVVVGAGVVGLSAAYILAQKGYKVVVISEYLPNDSYKAPEYTSLWAGAHFRPFPSNSESDVRESNYTRETLKFFKKLSTEHPESTIQFVKGSDWVEAPSDGYKNLDFNYYKDLDNFKVVTGDSSLPKGVNFAASYTTWVINAPLYLQFLFMQLRDHLGVSFIKRRLNSLKEAEQLSGAKYIVNATAFGLQYESGYDPLTYPIRGQILLLKIPSDNRYRNETVTHQGADGNWTYVINRPFDGGCVLGGTKQIGDRDPVPRESEVKAIKDRARTLFPELFVKETENGEKDIDIIKSYVGFRPARKGGSRVDVEKFGSKVIAHAYGIGGMGYESSYGMALHAIKLLEDAITSQSKL</sequence>
<gene>
    <name evidence="8" type="ORF">BN980_GECA04s07754g</name>
</gene>
<accession>A0A0J9X7X3</accession>
<feature type="binding site" evidence="6">
    <location>
        <position position="190"/>
    </location>
    <ligand>
        <name>FAD</name>
        <dbReference type="ChEBI" id="CHEBI:57692"/>
    </ligand>
</feature>
<dbReference type="GO" id="GO:0005737">
    <property type="term" value="C:cytoplasm"/>
    <property type="evidence" value="ECO:0007669"/>
    <property type="project" value="TreeGrafter"/>
</dbReference>
<keyword evidence="5" id="KW-0560">Oxidoreductase</keyword>
<dbReference type="Pfam" id="PF01266">
    <property type="entry name" value="DAO"/>
    <property type="match status" value="1"/>
</dbReference>
<evidence type="ECO:0000256" key="3">
    <source>
        <dbReference type="ARBA" id="ARBA00022630"/>
    </source>
</evidence>
<dbReference type="GO" id="GO:0003884">
    <property type="term" value="F:D-amino-acid oxidase activity"/>
    <property type="evidence" value="ECO:0007669"/>
    <property type="project" value="InterPro"/>
</dbReference>
<keyword evidence="4 6" id="KW-0274">FAD</keyword>
<dbReference type="STRING" id="1173061.A0A0J9X7X3"/>
<dbReference type="GO" id="GO:0019478">
    <property type="term" value="P:D-amino acid catabolic process"/>
    <property type="evidence" value="ECO:0007669"/>
    <property type="project" value="TreeGrafter"/>
</dbReference>
<comment type="caution">
    <text evidence="8">The sequence shown here is derived from an EMBL/GenBank/DDBJ whole genome shotgun (WGS) entry which is preliminary data.</text>
</comment>
<evidence type="ECO:0000313" key="8">
    <source>
        <dbReference type="EMBL" id="CDO53322.1"/>
    </source>
</evidence>
<dbReference type="GO" id="GO:0071949">
    <property type="term" value="F:FAD binding"/>
    <property type="evidence" value="ECO:0007669"/>
    <property type="project" value="InterPro"/>
</dbReference>
<dbReference type="OrthoDB" id="2015447at2759"/>
<dbReference type="PANTHER" id="PTHR11530:SF26">
    <property type="entry name" value="FAD DEPENDENT OXIDOREDUCTASE SUPERFAMILY (AFU_ORTHOLOGUE AFUA_5G13940)"/>
    <property type="match status" value="1"/>
</dbReference>
<reference evidence="8" key="1">
    <citation type="submission" date="2014-03" db="EMBL/GenBank/DDBJ databases">
        <authorList>
            <person name="Casaregola S."/>
        </authorList>
    </citation>
    <scope>NUCLEOTIDE SEQUENCE [LARGE SCALE GENOMIC DNA]</scope>
    <source>
        <strain evidence="8">CLIB 918</strain>
    </source>
</reference>
<evidence type="ECO:0000256" key="2">
    <source>
        <dbReference type="ARBA" id="ARBA00006730"/>
    </source>
</evidence>
<comment type="cofactor">
    <cofactor evidence="1 6">
        <name>FAD</name>
        <dbReference type="ChEBI" id="CHEBI:57692"/>
    </cofactor>
</comment>
<evidence type="ECO:0000256" key="5">
    <source>
        <dbReference type="ARBA" id="ARBA00023002"/>
    </source>
</evidence>
<dbReference type="PIRSF" id="PIRSF000189">
    <property type="entry name" value="D-aa_oxidase"/>
    <property type="match status" value="1"/>
</dbReference>
<dbReference type="Gene3D" id="3.30.9.10">
    <property type="entry name" value="D-Amino Acid Oxidase, subunit A, domain 2"/>
    <property type="match status" value="1"/>
</dbReference>
<evidence type="ECO:0000313" key="9">
    <source>
        <dbReference type="Proteomes" id="UP000242525"/>
    </source>
</evidence>
<evidence type="ECO:0000256" key="4">
    <source>
        <dbReference type="ARBA" id="ARBA00022827"/>
    </source>
</evidence>
<protein>
    <recommendedName>
        <fullName evidence="7">FAD dependent oxidoreductase domain-containing protein</fullName>
    </recommendedName>
</protein>
<evidence type="ECO:0000256" key="1">
    <source>
        <dbReference type="ARBA" id="ARBA00001974"/>
    </source>
</evidence>
<keyword evidence="3" id="KW-0285">Flavoprotein</keyword>
<evidence type="ECO:0000259" key="7">
    <source>
        <dbReference type="Pfam" id="PF01266"/>
    </source>
</evidence>
<name>A0A0J9X7X3_GEOCN</name>
<dbReference type="SUPFAM" id="SSF54373">
    <property type="entry name" value="FAD-linked reductases, C-terminal domain"/>
    <property type="match status" value="1"/>
</dbReference>
<keyword evidence="9" id="KW-1185">Reference proteome</keyword>
<dbReference type="Gene3D" id="3.40.50.720">
    <property type="entry name" value="NAD(P)-binding Rossmann-like Domain"/>
    <property type="match status" value="1"/>
</dbReference>
<organism evidence="8 9">
    <name type="scientific">Geotrichum candidum</name>
    <name type="common">Oospora lactis</name>
    <name type="synonym">Dipodascus geotrichum</name>
    <dbReference type="NCBI Taxonomy" id="1173061"/>
    <lineage>
        <taxon>Eukaryota</taxon>
        <taxon>Fungi</taxon>
        <taxon>Dikarya</taxon>
        <taxon>Ascomycota</taxon>
        <taxon>Saccharomycotina</taxon>
        <taxon>Dipodascomycetes</taxon>
        <taxon>Dipodascales</taxon>
        <taxon>Dipodascaceae</taxon>
        <taxon>Geotrichum</taxon>
    </lineage>
</organism>